<name>A0ABT2B4G4_9ACTN</name>
<dbReference type="PANTHER" id="PTHR43615">
    <property type="entry name" value="PHOSPHOENOLPYRUVATE SYNTHASE-RELATED"/>
    <property type="match status" value="1"/>
</dbReference>
<dbReference type="InterPro" id="IPR013815">
    <property type="entry name" value="ATP_grasp_subdomain_1"/>
</dbReference>
<dbReference type="Gene3D" id="3.30.470.20">
    <property type="entry name" value="ATP-grasp fold, B domain"/>
    <property type="match status" value="1"/>
</dbReference>
<feature type="domain" description="Pyruvate phosphate dikinase AMP/ATP-binding" evidence="1">
    <location>
        <begin position="400"/>
        <end position="667"/>
    </location>
</feature>
<dbReference type="Proteomes" id="UP001205612">
    <property type="component" value="Unassembled WGS sequence"/>
</dbReference>
<evidence type="ECO:0000259" key="1">
    <source>
        <dbReference type="Pfam" id="PF01326"/>
    </source>
</evidence>
<reference evidence="2 3" key="1">
    <citation type="submission" date="2022-08" db="EMBL/GenBank/DDBJ databases">
        <authorList>
            <person name="Somphong A."/>
            <person name="Phongsopitanun W."/>
        </authorList>
    </citation>
    <scope>NUCLEOTIDE SEQUENCE [LARGE SCALE GENOMIC DNA]</scope>
    <source>
        <strain evidence="2 3">LP11</strain>
    </source>
</reference>
<evidence type="ECO:0000313" key="2">
    <source>
        <dbReference type="EMBL" id="MCS0603415.1"/>
    </source>
</evidence>
<organism evidence="2 3">
    <name type="scientific">Streptomyces pyxinicus</name>
    <dbReference type="NCBI Taxonomy" id="2970331"/>
    <lineage>
        <taxon>Bacteria</taxon>
        <taxon>Bacillati</taxon>
        <taxon>Actinomycetota</taxon>
        <taxon>Actinomycetes</taxon>
        <taxon>Kitasatosporales</taxon>
        <taxon>Streptomycetaceae</taxon>
        <taxon>Streptomyces</taxon>
    </lineage>
</organism>
<accession>A0ABT2B4G4</accession>
<dbReference type="Gene3D" id="3.30.1490.20">
    <property type="entry name" value="ATP-grasp fold, A domain"/>
    <property type="match status" value="1"/>
</dbReference>
<evidence type="ECO:0000313" key="3">
    <source>
        <dbReference type="Proteomes" id="UP001205612"/>
    </source>
</evidence>
<gene>
    <name evidence="2" type="ORF">NX794_19665</name>
</gene>
<dbReference type="SUPFAM" id="SSF56059">
    <property type="entry name" value="Glutathione synthetase ATP-binding domain-like"/>
    <property type="match status" value="1"/>
</dbReference>
<protein>
    <submittedName>
        <fullName evidence="2">PEP/pyruvate-binding domain-containing protein</fullName>
    </submittedName>
</protein>
<dbReference type="EMBL" id="JANUGP010000014">
    <property type="protein sequence ID" value="MCS0603415.1"/>
    <property type="molecule type" value="Genomic_DNA"/>
</dbReference>
<dbReference type="RefSeq" id="WP_258779891.1">
    <property type="nucleotide sequence ID" value="NZ_JANUGP010000014.1"/>
</dbReference>
<sequence length="669" mass="73432">MTLAPETAGVPDAAGDRTVVGANLSLPLFRTLSGVLAGHPYLKVVVDRAEDTWHLLDTQAHPFHVDYIATRVLGMTREQLDARLDAFNASVYTDPERRFLLGVLSLHAEREADGTERPFLVLETTEADTMHGALLEEFYRTVRGRVDGRLPLLLKPANHGQEHELASVNEARVPRILSHELFGNRTRTCLNPGEAEGRLRHFRTRQEYDAAAADLGWADIVAMPCLPDDVPRVAGFVNTAPITPLSHTNVLASGWGIPNAIVRDLDDLVRQGDLDGAWVRYRVREDTVTLERLSNAPDLRQPAWHQQRIRIGTPLLADIPVLDLHRLRRTDRDSYGTKAAGLGELHHVLDSRTADLTAFYARPRPPRPDLLGHLAARLGEPGAARERLRAAAARRVADTVRAPAGVALPFWLHHLFLTSSPALQQGIGKLKMALELEAYDMVDPLCLSLQHLVRTTDLPGEVARAVTGSLPGLPGTRRLVVRSSSNAEDLPGFSAAGMYDSVTTVHGPGQLLDAVRQVWASLLSPRSVRLRHQAGISLDDTYMGVIVQEYTPAVLGGVLVTCDPTRREDFRNVYLNCTPGSPERVVDGTVLPQQYLYNTVEGGGRTVDVGSEGTDLPAATRAKLAELALVGRLLQSHFSEDDPDGALDIEWLMTAEGDFHIVQIRPYAR</sequence>
<keyword evidence="3" id="KW-1185">Reference proteome</keyword>
<comment type="caution">
    <text evidence="2">The sequence shown here is derived from an EMBL/GenBank/DDBJ whole genome shotgun (WGS) entry which is preliminary data.</text>
</comment>
<dbReference type="InterPro" id="IPR051549">
    <property type="entry name" value="PEP_Utilizing_Enz"/>
</dbReference>
<dbReference type="InterPro" id="IPR002192">
    <property type="entry name" value="PPDK_AMP/ATP-bd"/>
</dbReference>
<dbReference type="PANTHER" id="PTHR43615:SF1">
    <property type="entry name" value="PPDK_N DOMAIN-CONTAINING PROTEIN"/>
    <property type="match status" value="1"/>
</dbReference>
<dbReference type="Pfam" id="PF01326">
    <property type="entry name" value="PPDK_N"/>
    <property type="match status" value="1"/>
</dbReference>
<proteinExistence type="predicted"/>